<name>A0A1G9ACI2_9GAMM</name>
<evidence type="ECO:0000313" key="2">
    <source>
        <dbReference type="Proteomes" id="UP000199305"/>
    </source>
</evidence>
<dbReference type="EMBL" id="FNFH01000003">
    <property type="protein sequence ID" value="SDK25069.1"/>
    <property type="molecule type" value="Genomic_DNA"/>
</dbReference>
<organism evidence="1 2">
    <name type="scientific">Microbulbifer yueqingensis</name>
    <dbReference type="NCBI Taxonomy" id="658219"/>
    <lineage>
        <taxon>Bacteria</taxon>
        <taxon>Pseudomonadati</taxon>
        <taxon>Pseudomonadota</taxon>
        <taxon>Gammaproteobacteria</taxon>
        <taxon>Cellvibrionales</taxon>
        <taxon>Microbulbiferaceae</taxon>
        <taxon>Microbulbifer</taxon>
    </lineage>
</organism>
<gene>
    <name evidence="1" type="ORF">SAMN05216212_1949</name>
</gene>
<dbReference type="STRING" id="658219.SAMN05216212_1949"/>
<proteinExistence type="predicted"/>
<protein>
    <recommendedName>
        <fullName evidence="3">DNA replication terminus site binding protein</fullName>
    </recommendedName>
</protein>
<dbReference type="AlphaFoldDB" id="A0A1G9ACI2"/>
<keyword evidence="2" id="KW-1185">Reference proteome</keyword>
<evidence type="ECO:0000313" key="1">
    <source>
        <dbReference type="EMBL" id="SDK25069.1"/>
    </source>
</evidence>
<accession>A0A1G9ACI2</accession>
<dbReference type="Proteomes" id="UP000199305">
    <property type="component" value="Unassembled WGS sequence"/>
</dbReference>
<dbReference type="RefSeq" id="WP_245720662.1">
    <property type="nucleotide sequence ID" value="NZ_FNFH01000003.1"/>
</dbReference>
<reference evidence="2" key="1">
    <citation type="submission" date="2016-10" db="EMBL/GenBank/DDBJ databases">
        <authorList>
            <person name="Varghese N."/>
            <person name="Submissions S."/>
        </authorList>
    </citation>
    <scope>NUCLEOTIDE SEQUENCE [LARGE SCALE GENOMIC DNA]</scope>
    <source>
        <strain evidence="2">CGMCC 1.10658</strain>
    </source>
</reference>
<evidence type="ECO:0008006" key="3">
    <source>
        <dbReference type="Google" id="ProtNLM"/>
    </source>
</evidence>
<sequence length="335" mass="37644">MGTNSFREPKVASNHSRELEIARLARDIAPRLDHVYERAALLRSELQRLEDSPRRFEHYLLQPAFARDAALQLEAGFDRPFALAGELYAALDHRDSAGGDARTTLQVPGLLAVPRRTIDAAAELNLAKQGFATAVSEFRRALDHRPASERDQRLRELLADAGHPRAHLRQCYRQVLLCPAHPDAIALSWIKARKSIRKVTADWCEQKLVKLDPQGADPGIQYQRQLLAGLDRRQHGDLRQVQLQSRPNLQVAEIFRGDNVQGKNAEGGGQAGEEYRQVGYAAMPVLVLADEKGRLPEFTRVGDEPAAGRRRQRRDLALSREPFLPALRVYLRNSS</sequence>